<organism evidence="17 18">
    <name type="scientific">Thermocladium modestius</name>
    <dbReference type="NCBI Taxonomy" id="62609"/>
    <lineage>
        <taxon>Archaea</taxon>
        <taxon>Thermoproteota</taxon>
        <taxon>Thermoprotei</taxon>
        <taxon>Thermoproteales</taxon>
        <taxon>Thermoproteaceae</taxon>
        <taxon>Thermocladium</taxon>
    </lineage>
</organism>
<evidence type="ECO:0000256" key="13">
    <source>
        <dbReference type="ARBA" id="ARBA00023291"/>
    </source>
</evidence>
<gene>
    <name evidence="17" type="ORF">GCM10007981_02490</name>
</gene>
<keyword evidence="8" id="KW-0001">2Fe-2S</keyword>
<protein>
    <recommendedName>
        <fullName evidence="5">succinate dehydrogenase</fullName>
        <ecNumber evidence="5">1.3.5.1</ecNumber>
    </recommendedName>
</protein>
<dbReference type="FunFam" id="1.10.1060.10:FF:000003">
    <property type="entry name" value="Succinate dehydrogenase iron-sulfur subunit"/>
    <property type="match status" value="1"/>
</dbReference>
<dbReference type="InterPro" id="IPR017900">
    <property type="entry name" value="4Fe4S_Fe_S_CS"/>
</dbReference>
<dbReference type="OrthoDB" id="144910at2157"/>
<dbReference type="EC" id="1.3.5.1" evidence="5"/>
<dbReference type="Gene3D" id="1.10.1060.10">
    <property type="entry name" value="Alpha-helical ferredoxin"/>
    <property type="match status" value="1"/>
</dbReference>
<evidence type="ECO:0000256" key="3">
    <source>
        <dbReference type="ARBA" id="ARBA00005163"/>
    </source>
</evidence>
<evidence type="ECO:0000259" key="15">
    <source>
        <dbReference type="PROSITE" id="PS51085"/>
    </source>
</evidence>
<keyword evidence="13" id="KW-0003">3Fe-4S</keyword>
<dbReference type="InterPro" id="IPR017896">
    <property type="entry name" value="4Fe4S_Fe-S-bd"/>
</dbReference>
<keyword evidence="6" id="KW-0004">4Fe-4S</keyword>
<comment type="cofactor">
    <cofactor evidence="14">
        <name>[2Fe-2S] cluster</name>
        <dbReference type="ChEBI" id="CHEBI:190135"/>
    </cofactor>
</comment>
<dbReference type="GO" id="GO:0022904">
    <property type="term" value="P:respiratory electron transport chain"/>
    <property type="evidence" value="ECO:0007669"/>
    <property type="project" value="TreeGrafter"/>
</dbReference>
<dbReference type="GO" id="GO:0051538">
    <property type="term" value="F:3 iron, 4 sulfur cluster binding"/>
    <property type="evidence" value="ECO:0007669"/>
    <property type="project" value="UniProtKB-KW"/>
</dbReference>
<dbReference type="PROSITE" id="PS00198">
    <property type="entry name" value="4FE4S_FER_1"/>
    <property type="match status" value="1"/>
</dbReference>
<evidence type="ECO:0000256" key="11">
    <source>
        <dbReference type="ARBA" id="ARBA00023004"/>
    </source>
</evidence>
<sequence>MASASSAEASVETVKIKLPEVKIEKRDVVFKVKRYDPEKGSFYWREYKLTITNRTTILDALLRIKETQDSTLAVRYSCRMGICGSCGMVINGTPRLACETKPYDLGTSVITVEPLSNVPPVKDIVTDFDKFFDNHKQVKPWLIRKDEKEQFEDLKEYYPQTEEELNYYLQFSYCIKCGLCYSACPLVFLNKEYLGPQALAQAYRWSADSRDEGAELRLKIVDTDNGVWSCNYSGTCSKVCPKDVDPALAINMVKKMLLSGKRR</sequence>
<dbReference type="CDD" id="cd00207">
    <property type="entry name" value="fer2"/>
    <property type="match status" value="1"/>
</dbReference>
<evidence type="ECO:0000256" key="12">
    <source>
        <dbReference type="ARBA" id="ARBA00023014"/>
    </source>
</evidence>
<evidence type="ECO:0000256" key="6">
    <source>
        <dbReference type="ARBA" id="ARBA00022485"/>
    </source>
</evidence>
<dbReference type="Gene3D" id="3.10.20.30">
    <property type="match status" value="1"/>
</dbReference>
<evidence type="ECO:0000256" key="8">
    <source>
        <dbReference type="ARBA" id="ARBA00022714"/>
    </source>
</evidence>
<keyword evidence="7" id="KW-0816">Tricarboxylic acid cycle</keyword>
<dbReference type="Pfam" id="PF13085">
    <property type="entry name" value="Fer2_3"/>
    <property type="match status" value="1"/>
</dbReference>
<dbReference type="Pfam" id="PF13183">
    <property type="entry name" value="Fer4_8"/>
    <property type="match status" value="1"/>
</dbReference>
<dbReference type="GO" id="GO:0008177">
    <property type="term" value="F:succinate dehydrogenase (quinone) activity"/>
    <property type="evidence" value="ECO:0007669"/>
    <property type="project" value="UniProtKB-EC"/>
</dbReference>
<comment type="cofactor">
    <cofactor evidence="1">
        <name>[3Fe-4S] cluster</name>
        <dbReference type="ChEBI" id="CHEBI:21137"/>
    </cofactor>
</comment>
<dbReference type="GO" id="GO:0006099">
    <property type="term" value="P:tricarboxylic acid cycle"/>
    <property type="evidence" value="ECO:0007669"/>
    <property type="project" value="UniProtKB-KW"/>
</dbReference>
<dbReference type="NCBIfam" id="NF004616">
    <property type="entry name" value="PRK05950.1"/>
    <property type="match status" value="1"/>
</dbReference>
<dbReference type="GO" id="GO:0051537">
    <property type="term" value="F:2 iron, 2 sulfur cluster binding"/>
    <property type="evidence" value="ECO:0007669"/>
    <property type="project" value="UniProtKB-KW"/>
</dbReference>
<dbReference type="SUPFAM" id="SSF46548">
    <property type="entry name" value="alpha-helical ferredoxin"/>
    <property type="match status" value="1"/>
</dbReference>
<dbReference type="GO" id="GO:0046872">
    <property type="term" value="F:metal ion binding"/>
    <property type="evidence" value="ECO:0007669"/>
    <property type="project" value="UniProtKB-KW"/>
</dbReference>
<dbReference type="PROSITE" id="PS00197">
    <property type="entry name" value="2FE2S_FER_1"/>
    <property type="match status" value="1"/>
</dbReference>
<dbReference type="InterPro" id="IPR004489">
    <property type="entry name" value="Succ_DH/fum_Rdtase_Fe-S"/>
</dbReference>
<dbReference type="GO" id="GO:0009055">
    <property type="term" value="F:electron transfer activity"/>
    <property type="evidence" value="ECO:0007669"/>
    <property type="project" value="InterPro"/>
</dbReference>
<keyword evidence="18" id="KW-1185">Reference proteome</keyword>
<evidence type="ECO:0000256" key="4">
    <source>
        <dbReference type="ARBA" id="ARBA00009433"/>
    </source>
</evidence>
<feature type="domain" description="2Fe-2S ferredoxin-type" evidence="15">
    <location>
        <begin position="26"/>
        <end position="115"/>
    </location>
</feature>
<dbReference type="InterPro" id="IPR025192">
    <property type="entry name" value="Succ_DH/fum_Rdtase_N"/>
</dbReference>
<dbReference type="InterPro" id="IPR006058">
    <property type="entry name" value="2Fe2S_fd_BS"/>
</dbReference>
<keyword evidence="11" id="KW-0408">Iron</keyword>
<dbReference type="AlphaFoldDB" id="A0A830GTS9"/>
<dbReference type="SUPFAM" id="SSF54292">
    <property type="entry name" value="2Fe-2S ferredoxin-like"/>
    <property type="match status" value="1"/>
</dbReference>
<evidence type="ECO:0000256" key="2">
    <source>
        <dbReference type="ARBA" id="ARBA00001966"/>
    </source>
</evidence>
<dbReference type="EMBL" id="BMNL01000001">
    <property type="protein sequence ID" value="GGP19312.1"/>
    <property type="molecule type" value="Genomic_DNA"/>
</dbReference>
<comment type="similarity">
    <text evidence="4">Belongs to the succinate dehydrogenase/fumarate reductase iron-sulfur protein family.</text>
</comment>
<accession>A0A830GTS9</accession>
<comment type="caution">
    <text evidence="17">The sequence shown here is derived from an EMBL/GenBank/DDBJ whole genome shotgun (WGS) entry which is preliminary data.</text>
</comment>
<dbReference type="RefSeq" id="WP_188595653.1">
    <property type="nucleotide sequence ID" value="NZ_BMNL01000001.1"/>
</dbReference>
<evidence type="ECO:0000256" key="9">
    <source>
        <dbReference type="ARBA" id="ARBA00022723"/>
    </source>
</evidence>
<comment type="cofactor">
    <cofactor evidence="2">
        <name>[4Fe-4S] cluster</name>
        <dbReference type="ChEBI" id="CHEBI:49883"/>
    </cofactor>
</comment>
<evidence type="ECO:0000259" key="16">
    <source>
        <dbReference type="PROSITE" id="PS51379"/>
    </source>
</evidence>
<dbReference type="InterPro" id="IPR012675">
    <property type="entry name" value="Beta-grasp_dom_sf"/>
</dbReference>
<evidence type="ECO:0000313" key="18">
    <source>
        <dbReference type="Proteomes" id="UP000610960"/>
    </source>
</evidence>
<dbReference type="InterPro" id="IPR050573">
    <property type="entry name" value="SDH/FRD_Iron-Sulfur"/>
</dbReference>
<reference evidence="17" key="1">
    <citation type="journal article" date="2014" name="Int. J. Syst. Evol. Microbiol.">
        <title>Complete genome sequence of Corynebacterium casei LMG S-19264T (=DSM 44701T), isolated from a smear-ripened cheese.</title>
        <authorList>
            <consortium name="US DOE Joint Genome Institute (JGI-PGF)"/>
            <person name="Walter F."/>
            <person name="Albersmeier A."/>
            <person name="Kalinowski J."/>
            <person name="Ruckert C."/>
        </authorList>
    </citation>
    <scope>NUCLEOTIDE SEQUENCE</scope>
    <source>
        <strain evidence="17">JCM 10088</strain>
    </source>
</reference>
<comment type="pathway">
    <text evidence="3">Carbohydrate metabolism; tricarboxylic acid cycle.</text>
</comment>
<proteinExistence type="inferred from homology"/>
<dbReference type="Proteomes" id="UP000610960">
    <property type="component" value="Unassembled WGS sequence"/>
</dbReference>
<feature type="domain" description="4Fe-4S ferredoxin-type" evidence="16">
    <location>
        <begin position="165"/>
        <end position="194"/>
    </location>
</feature>
<dbReference type="PANTHER" id="PTHR11921:SF29">
    <property type="entry name" value="SUCCINATE DEHYDROGENASE [UBIQUINONE] IRON-SULFUR SUBUNIT, MITOCHONDRIAL"/>
    <property type="match status" value="1"/>
</dbReference>
<keyword evidence="12" id="KW-0411">Iron-sulfur</keyword>
<keyword evidence="9" id="KW-0479">Metal-binding</keyword>
<name>A0A830GTS9_9CREN</name>
<dbReference type="PANTHER" id="PTHR11921">
    <property type="entry name" value="SUCCINATE DEHYDROGENASE IRON-SULFUR PROTEIN"/>
    <property type="match status" value="1"/>
</dbReference>
<evidence type="ECO:0000256" key="5">
    <source>
        <dbReference type="ARBA" id="ARBA00012792"/>
    </source>
</evidence>
<dbReference type="InterPro" id="IPR036010">
    <property type="entry name" value="2Fe-2S_ferredoxin-like_sf"/>
</dbReference>
<dbReference type="GO" id="GO:0051539">
    <property type="term" value="F:4 iron, 4 sulfur cluster binding"/>
    <property type="evidence" value="ECO:0007669"/>
    <property type="project" value="UniProtKB-KW"/>
</dbReference>
<reference evidence="17" key="2">
    <citation type="submission" date="2020-09" db="EMBL/GenBank/DDBJ databases">
        <authorList>
            <person name="Sun Q."/>
            <person name="Ohkuma M."/>
        </authorList>
    </citation>
    <scope>NUCLEOTIDE SEQUENCE</scope>
    <source>
        <strain evidence="17">JCM 10088</strain>
    </source>
</reference>
<dbReference type="PROSITE" id="PS51379">
    <property type="entry name" value="4FE4S_FER_2"/>
    <property type="match status" value="1"/>
</dbReference>
<dbReference type="InterPro" id="IPR001041">
    <property type="entry name" value="2Fe-2S_ferredoxin-type"/>
</dbReference>
<evidence type="ECO:0000256" key="10">
    <source>
        <dbReference type="ARBA" id="ARBA00023002"/>
    </source>
</evidence>
<dbReference type="InterPro" id="IPR009051">
    <property type="entry name" value="Helical_ferredxn"/>
</dbReference>
<keyword evidence="10" id="KW-0560">Oxidoreductase</keyword>
<evidence type="ECO:0000256" key="1">
    <source>
        <dbReference type="ARBA" id="ARBA00001927"/>
    </source>
</evidence>
<dbReference type="PROSITE" id="PS51085">
    <property type="entry name" value="2FE2S_FER_2"/>
    <property type="match status" value="1"/>
</dbReference>
<evidence type="ECO:0000256" key="14">
    <source>
        <dbReference type="ARBA" id="ARBA00034078"/>
    </source>
</evidence>
<evidence type="ECO:0000256" key="7">
    <source>
        <dbReference type="ARBA" id="ARBA00022532"/>
    </source>
</evidence>
<evidence type="ECO:0000313" key="17">
    <source>
        <dbReference type="EMBL" id="GGP19312.1"/>
    </source>
</evidence>
<dbReference type="NCBIfam" id="TIGR00384">
    <property type="entry name" value="dhsB"/>
    <property type="match status" value="1"/>
</dbReference>